<keyword evidence="3" id="KW-1185">Reference proteome</keyword>
<dbReference type="KEGG" id="fvr:FVEG_11150"/>
<dbReference type="EMBL" id="CM000586">
    <property type="protein sequence ID" value="EWG52385.1"/>
    <property type="molecule type" value="Genomic_DNA"/>
</dbReference>
<evidence type="ECO:0000313" key="3">
    <source>
        <dbReference type="Proteomes" id="UP000009096"/>
    </source>
</evidence>
<feature type="region of interest" description="Disordered" evidence="1">
    <location>
        <begin position="507"/>
        <end position="550"/>
    </location>
</feature>
<evidence type="ECO:0000256" key="1">
    <source>
        <dbReference type="SAM" id="MobiDB-lite"/>
    </source>
</evidence>
<dbReference type="Proteomes" id="UP000009096">
    <property type="component" value="Chromosome 9"/>
</dbReference>
<gene>
    <name evidence="2" type="ORF">FVEG_11150</name>
</gene>
<organism evidence="2 3">
    <name type="scientific">Gibberella moniliformis (strain M3125 / FGSC 7600)</name>
    <name type="common">Maize ear and stalk rot fungus</name>
    <name type="synonym">Fusarium verticillioides</name>
    <dbReference type="NCBI Taxonomy" id="334819"/>
    <lineage>
        <taxon>Eukaryota</taxon>
        <taxon>Fungi</taxon>
        <taxon>Dikarya</taxon>
        <taxon>Ascomycota</taxon>
        <taxon>Pezizomycotina</taxon>
        <taxon>Sordariomycetes</taxon>
        <taxon>Hypocreomycetidae</taxon>
        <taxon>Hypocreales</taxon>
        <taxon>Nectriaceae</taxon>
        <taxon>Fusarium</taxon>
        <taxon>Fusarium fujikuroi species complex</taxon>
    </lineage>
</organism>
<sequence length="550" mass="63080">MASCAGFSTATNALDCRPNDVIIMGRSYWAWELKLVCLLDLSALRWEKTVILRQFVRLSQMPIQNSPREHSFFQVLIRHYIYSATASNYTHRHISLQMASYYPEGECYFVRSSLRYSSHWSADNEAKFYRTVLLEYYWNGWPATGVTQRSHPRSRWQHGTPAGVGGTRFGDWDRFWVGESRNKSPNDMLRIHSHPNSLNWNECRDHQRGGPRKYILRPVEIQHQDTQWLWIDATIPLRAIYFPVAYRTDQAFPNLCTYVVIDLRHRGQLQMFSIGGLTRTLNITSYNGLGWHDDLTWGFNITDIIAYLSIPHKLRNPDYGLFASKPRGQELVVYANSSLTWRSDPKDIQHHGNFFREMDFARILSATFAVEVGWRPYQHNPFLRNLVVRAVQLGLGLIPGVGPIFSVAFGMAVKLLTDPDSFGSDDILDLPFAILESVISSGKRSQKFIAPDWLAQCPCGGQQQGAPLTNQQKEDRKKLGEEINNRLTAELNAQPVIRSLEEQEKLLTGRVEEIGDEATQTTHETEPEEKQEAEEQESKDGTEETGEKHD</sequence>
<evidence type="ECO:0000313" key="2">
    <source>
        <dbReference type="EMBL" id="EWG52385.1"/>
    </source>
</evidence>
<dbReference type="VEuPathDB" id="FungiDB:FVEG_11150"/>
<name>W7MXB1_GIBM7</name>
<dbReference type="EMBL" id="DS022257">
    <property type="protein sequence ID" value="EWG52385.1"/>
    <property type="molecule type" value="Genomic_DNA"/>
</dbReference>
<dbReference type="GeneID" id="30068684"/>
<dbReference type="eggNOG" id="ENOG502SS53">
    <property type="taxonomic scope" value="Eukaryota"/>
</dbReference>
<reference evidence="2 3" key="1">
    <citation type="journal article" date="2010" name="Nature">
        <title>Comparative genomics reveals mobile pathogenicity chromosomes in Fusarium.</title>
        <authorList>
            <person name="Ma L.J."/>
            <person name="van der Does H.C."/>
            <person name="Borkovich K.A."/>
            <person name="Coleman J.J."/>
            <person name="Daboussi M.J."/>
            <person name="Di Pietro A."/>
            <person name="Dufresne M."/>
            <person name="Freitag M."/>
            <person name="Grabherr M."/>
            <person name="Henrissat B."/>
            <person name="Houterman P.M."/>
            <person name="Kang S."/>
            <person name="Shim W.B."/>
            <person name="Woloshuk C."/>
            <person name="Xie X."/>
            <person name="Xu J.R."/>
            <person name="Antoniw J."/>
            <person name="Baker S.E."/>
            <person name="Bluhm B.H."/>
            <person name="Breakspear A."/>
            <person name="Brown D.W."/>
            <person name="Butchko R.A."/>
            <person name="Chapman S."/>
            <person name="Coulson R."/>
            <person name="Coutinho P.M."/>
            <person name="Danchin E.G."/>
            <person name="Diener A."/>
            <person name="Gale L.R."/>
            <person name="Gardiner D.M."/>
            <person name="Goff S."/>
            <person name="Hammond-Kosack K.E."/>
            <person name="Hilburn K."/>
            <person name="Hua-Van A."/>
            <person name="Jonkers W."/>
            <person name="Kazan K."/>
            <person name="Kodira C.D."/>
            <person name="Koehrsen M."/>
            <person name="Kumar L."/>
            <person name="Lee Y.H."/>
            <person name="Li L."/>
            <person name="Manners J.M."/>
            <person name="Miranda-Saavedra D."/>
            <person name="Mukherjee M."/>
            <person name="Park G."/>
            <person name="Park J."/>
            <person name="Park S.Y."/>
            <person name="Proctor R.H."/>
            <person name="Regev A."/>
            <person name="Ruiz-Roldan M.C."/>
            <person name="Sain D."/>
            <person name="Sakthikumar S."/>
            <person name="Sykes S."/>
            <person name="Schwartz D.C."/>
            <person name="Turgeon B.G."/>
            <person name="Wapinski I."/>
            <person name="Yoder O."/>
            <person name="Young S."/>
            <person name="Zeng Q."/>
            <person name="Zhou S."/>
            <person name="Galagan J."/>
            <person name="Cuomo C.A."/>
            <person name="Kistler H.C."/>
            <person name="Rep M."/>
        </authorList>
    </citation>
    <scope>NUCLEOTIDE SEQUENCE [LARGE SCALE GENOMIC DNA]</scope>
    <source>
        <strain evidence="3">M3125 / FGSC 7600</strain>
    </source>
</reference>
<feature type="compositionally biased region" description="Basic and acidic residues" evidence="1">
    <location>
        <begin position="536"/>
        <end position="550"/>
    </location>
</feature>
<protein>
    <submittedName>
        <fullName evidence="2">Uncharacterized protein</fullName>
    </submittedName>
</protein>
<dbReference type="RefSeq" id="XP_018758576.1">
    <property type="nucleotide sequence ID" value="XM_018900317.1"/>
</dbReference>
<dbReference type="OrthoDB" id="4770905at2759"/>
<dbReference type="AlphaFoldDB" id="W7MXB1"/>
<proteinExistence type="predicted"/>
<accession>W7MXB1</accession>